<dbReference type="OrthoDB" id="3186342at2"/>
<dbReference type="RefSeq" id="WP_126420866.1">
    <property type="nucleotide sequence ID" value="NZ_AP019367.1"/>
</dbReference>
<organism evidence="1 2">
    <name type="scientific">Parolsenella catena</name>
    <dbReference type="NCBI Taxonomy" id="2003188"/>
    <lineage>
        <taxon>Bacteria</taxon>
        <taxon>Bacillati</taxon>
        <taxon>Actinomycetota</taxon>
        <taxon>Coriobacteriia</taxon>
        <taxon>Coriobacteriales</taxon>
        <taxon>Atopobiaceae</taxon>
        <taxon>Parolsenella</taxon>
    </lineage>
</organism>
<sequence length="97" mass="10992">MGKMAEETVEIGPDTLDAYLRSNTRVFAKVGEYTYYVTHTDGYWRIQDCANLNEKGHFSDCSDLVPTVNEVINLPFHNGRTLLELAGEAEFFPSIEE</sequence>
<reference evidence="2" key="1">
    <citation type="submission" date="2018-11" db="EMBL/GenBank/DDBJ databases">
        <title>Comparative genomics of Parolsenella catena and Libanicoccus massiliensis: Reclassification of Libanicoccus massiliensis as Parolsenella massiliensis comb. nov.</title>
        <authorList>
            <person name="Sakamoto M."/>
            <person name="Ikeyama N."/>
            <person name="Murakami T."/>
            <person name="Mori H."/>
            <person name="Yuki M."/>
            <person name="Ohkuma M."/>
        </authorList>
    </citation>
    <scope>NUCLEOTIDE SEQUENCE [LARGE SCALE GENOMIC DNA]</scope>
    <source>
        <strain evidence="2">JCM 31932</strain>
    </source>
</reference>
<dbReference type="AlphaFoldDB" id="A0A3G9K6H5"/>
<dbReference type="EMBL" id="AP019367">
    <property type="protein sequence ID" value="BBH49624.1"/>
    <property type="molecule type" value="Genomic_DNA"/>
</dbReference>
<protein>
    <recommendedName>
        <fullName evidence="3">CDP-alcohol phosphatidyltransferase</fullName>
    </recommendedName>
</protein>
<name>A0A3G9K6H5_9ACTN</name>
<dbReference type="Proteomes" id="UP000273154">
    <property type="component" value="Chromosome"/>
</dbReference>
<accession>A0A3G9K6H5</accession>
<keyword evidence="2" id="KW-1185">Reference proteome</keyword>
<dbReference type="GeneID" id="88848360"/>
<proteinExistence type="predicted"/>
<evidence type="ECO:0000313" key="1">
    <source>
        <dbReference type="EMBL" id="BBH49624.1"/>
    </source>
</evidence>
<gene>
    <name evidence="1" type="ORF">Pcatena_02110</name>
</gene>
<dbReference type="KEGG" id="pcat:Pcatena_02110"/>
<evidence type="ECO:0008006" key="3">
    <source>
        <dbReference type="Google" id="ProtNLM"/>
    </source>
</evidence>
<evidence type="ECO:0000313" key="2">
    <source>
        <dbReference type="Proteomes" id="UP000273154"/>
    </source>
</evidence>